<dbReference type="AlphaFoldDB" id="A0A0S2KBS4"/>
<sequence>MNHWWSQPSSPDALQDWLADFLADALQRKGLGELLSDPEFDTREVLSDPRALGFTSLDMLSMASRLAASLGLDRTGLSDLLLAKRSFEGWVDVIARSLQIDDKQIGFYSSGTTGSPVLTQHVVSDLELEASHFARLLPEISSLTPRRIIAVVPAHHIYGFIWTLLLPAALRIPVVRIQTRQRLPTNWATCLNNDDILVATPPIWHLLMDLGIQLPEQFIGVSSTAPMAEAESRRMRETYPGATFLEVYGSTETAGIGFRHDNNAGFELLPYWNLQQANGRSELRHELTGKRHFLNDHLSWTDDKQRISISGRMDDTVQILGHNVHLPTLARMICAHPDIGEAQVRAMPDNQSGMTLHYFLVPNTKASEVPAWCERFSAWLRENLGNVPPPASVVISDKLPRSALGKPLSWNINDYARIKGVFHTTT</sequence>
<dbReference type="KEGG" id="pspi:PS2015_698"/>
<dbReference type="GO" id="GO:0006631">
    <property type="term" value="P:fatty acid metabolic process"/>
    <property type="evidence" value="ECO:0007669"/>
    <property type="project" value="TreeGrafter"/>
</dbReference>
<feature type="domain" description="AMP-binding enzyme C-terminal" evidence="3">
    <location>
        <begin position="333"/>
        <end position="406"/>
    </location>
</feature>
<evidence type="ECO:0008006" key="6">
    <source>
        <dbReference type="Google" id="ProtNLM"/>
    </source>
</evidence>
<dbReference type="SUPFAM" id="SSF56801">
    <property type="entry name" value="Acetyl-CoA synthetase-like"/>
    <property type="match status" value="1"/>
</dbReference>
<dbReference type="InterPro" id="IPR042099">
    <property type="entry name" value="ANL_N_sf"/>
</dbReference>
<evidence type="ECO:0000256" key="1">
    <source>
        <dbReference type="ARBA" id="ARBA00006432"/>
    </source>
</evidence>
<evidence type="ECO:0000259" key="3">
    <source>
        <dbReference type="Pfam" id="PF13193"/>
    </source>
</evidence>
<dbReference type="PANTHER" id="PTHR43201:SF8">
    <property type="entry name" value="ACYL-COA SYNTHETASE FAMILY MEMBER 3"/>
    <property type="match status" value="1"/>
</dbReference>
<accession>A0A0S2KBS4</accession>
<feature type="domain" description="AMP-dependent synthetase/ligase" evidence="2">
    <location>
        <begin position="99"/>
        <end position="258"/>
    </location>
</feature>
<gene>
    <name evidence="4" type="ORF">PS2015_698</name>
</gene>
<reference evidence="4 5" key="1">
    <citation type="submission" date="2015-11" db="EMBL/GenBank/DDBJ databases">
        <authorList>
            <person name="Zhang Y."/>
            <person name="Guo Z."/>
        </authorList>
    </citation>
    <scope>NUCLEOTIDE SEQUENCE [LARGE SCALE GENOMIC DNA]</scope>
    <source>
        <strain evidence="4 5">KCTC 32221</strain>
    </source>
</reference>
<dbReference type="Gene3D" id="3.40.50.12780">
    <property type="entry name" value="N-terminal domain of ligase-like"/>
    <property type="match status" value="1"/>
</dbReference>
<dbReference type="OrthoDB" id="9787658at2"/>
<dbReference type="STRING" id="1249552.PS2015_698"/>
<proteinExistence type="inferred from homology"/>
<keyword evidence="5" id="KW-1185">Reference proteome</keyword>
<dbReference type="InterPro" id="IPR000873">
    <property type="entry name" value="AMP-dep_synth/lig_dom"/>
</dbReference>
<comment type="similarity">
    <text evidence="1">Belongs to the ATP-dependent AMP-binding enzyme family.</text>
</comment>
<dbReference type="Pfam" id="PF13193">
    <property type="entry name" value="AMP-binding_C"/>
    <property type="match status" value="1"/>
</dbReference>
<dbReference type="GO" id="GO:0031956">
    <property type="term" value="F:medium-chain fatty acid-CoA ligase activity"/>
    <property type="evidence" value="ECO:0007669"/>
    <property type="project" value="TreeGrafter"/>
</dbReference>
<evidence type="ECO:0000313" key="5">
    <source>
        <dbReference type="Proteomes" id="UP000065641"/>
    </source>
</evidence>
<dbReference type="Gene3D" id="3.30.300.30">
    <property type="match status" value="1"/>
</dbReference>
<dbReference type="Pfam" id="PF00501">
    <property type="entry name" value="AMP-binding"/>
    <property type="match status" value="1"/>
</dbReference>
<dbReference type="Proteomes" id="UP000065641">
    <property type="component" value="Chromosome"/>
</dbReference>
<dbReference type="EMBL" id="CP013189">
    <property type="protein sequence ID" value="ALO45378.1"/>
    <property type="molecule type" value="Genomic_DNA"/>
</dbReference>
<evidence type="ECO:0000259" key="2">
    <source>
        <dbReference type="Pfam" id="PF00501"/>
    </source>
</evidence>
<name>A0A0S2KBS4_9GAMM</name>
<organism evidence="4 5">
    <name type="scientific">Pseudohongiella spirulinae</name>
    <dbReference type="NCBI Taxonomy" id="1249552"/>
    <lineage>
        <taxon>Bacteria</taxon>
        <taxon>Pseudomonadati</taxon>
        <taxon>Pseudomonadota</taxon>
        <taxon>Gammaproteobacteria</taxon>
        <taxon>Pseudomonadales</taxon>
        <taxon>Pseudohongiellaceae</taxon>
        <taxon>Pseudohongiella</taxon>
    </lineage>
</organism>
<dbReference type="PANTHER" id="PTHR43201">
    <property type="entry name" value="ACYL-COA SYNTHETASE"/>
    <property type="match status" value="1"/>
</dbReference>
<dbReference type="RefSeq" id="WP_058020922.1">
    <property type="nucleotide sequence ID" value="NZ_CP013189.1"/>
</dbReference>
<dbReference type="InterPro" id="IPR025110">
    <property type="entry name" value="AMP-bd_C"/>
</dbReference>
<protein>
    <recommendedName>
        <fullName evidence="6">4-coumarate--CoA ligase</fullName>
    </recommendedName>
</protein>
<dbReference type="InterPro" id="IPR045851">
    <property type="entry name" value="AMP-bd_C_sf"/>
</dbReference>
<evidence type="ECO:0000313" key="4">
    <source>
        <dbReference type="EMBL" id="ALO45378.1"/>
    </source>
</evidence>